<evidence type="ECO:0000313" key="3">
    <source>
        <dbReference type="Proteomes" id="UP000826271"/>
    </source>
</evidence>
<organism evidence="2 3">
    <name type="scientific">Buddleja alternifolia</name>
    <dbReference type="NCBI Taxonomy" id="168488"/>
    <lineage>
        <taxon>Eukaryota</taxon>
        <taxon>Viridiplantae</taxon>
        <taxon>Streptophyta</taxon>
        <taxon>Embryophyta</taxon>
        <taxon>Tracheophyta</taxon>
        <taxon>Spermatophyta</taxon>
        <taxon>Magnoliopsida</taxon>
        <taxon>eudicotyledons</taxon>
        <taxon>Gunneridae</taxon>
        <taxon>Pentapetalae</taxon>
        <taxon>asterids</taxon>
        <taxon>lamiids</taxon>
        <taxon>Lamiales</taxon>
        <taxon>Scrophulariaceae</taxon>
        <taxon>Buddlejeae</taxon>
        <taxon>Buddleja</taxon>
    </lineage>
</organism>
<keyword evidence="3" id="KW-1185">Reference proteome</keyword>
<gene>
    <name evidence="2" type="ORF">BUALT_Bualt06G0049100</name>
</gene>
<feature type="region of interest" description="Disordered" evidence="1">
    <location>
        <begin position="86"/>
        <end position="120"/>
    </location>
</feature>
<comment type="caution">
    <text evidence="2">The sequence shown here is derived from an EMBL/GenBank/DDBJ whole genome shotgun (WGS) entry which is preliminary data.</text>
</comment>
<proteinExistence type="predicted"/>
<dbReference type="Proteomes" id="UP000826271">
    <property type="component" value="Unassembled WGS sequence"/>
</dbReference>
<reference evidence="2" key="1">
    <citation type="submission" date="2019-10" db="EMBL/GenBank/DDBJ databases">
        <authorList>
            <person name="Zhang R."/>
            <person name="Pan Y."/>
            <person name="Wang J."/>
            <person name="Ma R."/>
            <person name="Yu S."/>
        </authorList>
    </citation>
    <scope>NUCLEOTIDE SEQUENCE</scope>
    <source>
        <strain evidence="2">LA-IB0</strain>
        <tissue evidence="2">Leaf</tissue>
    </source>
</reference>
<evidence type="ECO:0000256" key="1">
    <source>
        <dbReference type="SAM" id="MobiDB-lite"/>
    </source>
</evidence>
<name>A0AAV6XCF9_9LAMI</name>
<dbReference type="AlphaFoldDB" id="A0AAV6XCF9"/>
<sequence>MLLMARDIQATMGRITQRRGTFEFGLSDSDKVPSHAHSKPFSNQQRRLNSHKIDEKRSKGLCFRCYEKFSREHICKNRRQIYLMEGSLEVESDDSGEEDEQGELEEEDSGIPGISYINAC</sequence>
<dbReference type="EMBL" id="WHWC01000006">
    <property type="protein sequence ID" value="KAG8380756.1"/>
    <property type="molecule type" value="Genomic_DNA"/>
</dbReference>
<feature type="region of interest" description="Disordered" evidence="1">
    <location>
        <begin position="24"/>
        <end position="50"/>
    </location>
</feature>
<accession>A0AAV6XCF9</accession>
<evidence type="ECO:0000313" key="2">
    <source>
        <dbReference type="EMBL" id="KAG8380756.1"/>
    </source>
</evidence>
<feature type="compositionally biased region" description="Acidic residues" evidence="1">
    <location>
        <begin position="88"/>
        <end position="109"/>
    </location>
</feature>
<protein>
    <submittedName>
        <fullName evidence="2">Uncharacterized protein</fullName>
    </submittedName>
</protein>